<organism evidence="4 5">
    <name type="scientific">Paramuricea clavata</name>
    <name type="common">Red gorgonian</name>
    <name type="synonym">Violescent sea-whip</name>
    <dbReference type="NCBI Taxonomy" id="317549"/>
    <lineage>
        <taxon>Eukaryota</taxon>
        <taxon>Metazoa</taxon>
        <taxon>Cnidaria</taxon>
        <taxon>Anthozoa</taxon>
        <taxon>Octocorallia</taxon>
        <taxon>Malacalcyonacea</taxon>
        <taxon>Plexauridae</taxon>
        <taxon>Paramuricea</taxon>
    </lineage>
</organism>
<dbReference type="EMBL" id="CACRXK020001338">
    <property type="protein sequence ID" value="CAB3988533.1"/>
    <property type="molecule type" value="Genomic_DNA"/>
</dbReference>
<dbReference type="Pfam" id="PF03024">
    <property type="entry name" value="Folate_rec"/>
    <property type="match status" value="2"/>
</dbReference>
<evidence type="ECO:0000313" key="4">
    <source>
        <dbReference type="EMBL" id="CAB3988533.1"/>
    </source>
</evidence>
<proteinExistence type="inferred from homology"/>
<dbReference type="PANTHER" id="PTHR10517:SF14">
    <property type="entry name" value="FOLATE RECEPTOR 1-RELATED"/>
    <property type="match status" value="1"/>
</dbReference>
<keyword evidence="2" id="KW-0732">Signal</keyword>
<protein>
    <submittedName>
        <fullName evidence="4">Uncharacterized protein</fullName>
    </submittedName>
</protein>
<evidence type="ECO:0000256" key="1">
    <source>
        <dbReference type="ARBA" id="ARBA00007932"/>
    </source>
</evidence>
<accession>A0A6S7GBT6</accession>
<evidence type="ECO:0000256" key="2">
    <source>
        <dbReference type="ARBA" id="ARBA00022729"/>
    </source>
</evidence>
<dbReference type="InterPro" id="IPR004269">
    <property type="entry name" value="Folate_rcpt"/>
</dbReference>
<dbReference type="Proteomes" id="UP001152795">
    <property type="component" value="Unassembled WGS sequence"/>
</dbReference>
<evidence type="ECO:0000313" key="5">
    <source>
        <dbReference type="Proteomes" id="UP001152795"/>
    </source>
</evidence>
<comment type="caution">
    <text evidence="4">The sequence shown here is derived from an EMBL/GenBank/DDBJ whole genome shotgun (WGS) entry which is preliminary data.</text>
</comment>
<reference evidence="4" key="1">
    <citation type="submission" date="2020-04" db="EMBL/GenBank/DDBJ databases">
        <authorList>
            <person name="Alioto T."/>
            <person name="Alioto T."/>
            <person name="Gomez Garrido J."/>
        </authorList>
    </citation>
    <scope>NUCLEOTIDE SEQUENCE</scope>
    <source>
        <strain evidence="4">A484AB</strain>
    </source>
</reference>
<dbReference type="OrthoDB" id="567542at2759"/>
<sequence>MVGFRDKTKRVRAHLLLVLCTLCAVQMPSATSTADNLDRCLNGKHHKKSPGAEGAGLKKYHCSPWAERSCCTNETAQSIKQDGVFTLYNMKWNHCSRNLSKACRDWFIKDTCFYECSPNLGPFLVVDKRSKITRKERVINVPLCASDCDAWFEACRDDLTCSDNWGKNWKWTKQGNQCIKECRTFKEYFQDSSTFCNNIFDRTFEYAHGKAGEDCLSLWPNVSKDGKNPNENVARIVQKSHAQYAAVGEKVVNFLDTCVATNYHKSKPGPELDITECVPWRGHACCTKNTTDAIKKDGGVSLFNMKWDHCGNLSKKCKDYFIKDTCFYSCSPNLAPWIVKDNVPKKARTERVMNIPLCSDECDGWFEACKDDYTCSDNWGETWKWSKKGNECKLPCKRFKDYYKDPVSFCNKIFDHSFEYTDGEHGKDCMSLWPDSDIRDLNRELASKVALTLVSAGISLNPPVFANIGFIVYAALFLQKLLDL</sequence>
<comment type="similarity">
    <text evidence="1">Belongs to the folate receptor family.</text>
</comment>
<dbReference type="AlphaFoldDB" id="A0A6S7GBT6"/>
<dbReference type="InterPro" id="IPR018143">
    <property type="entry name" value="Folate_rcpt-like"/>
</dbReference>
<name>A0A6S7GBT6_PARCT</name>
<keyword evidence="3" id="KW-1015">Disulfide bond</keyword>
<evidence type="ECO:0000256" key="3">
    <source>
        <dbReference type="ARBA" id="ARBA00023157"/>
    </source>
</evidence>
<dbReference type="GO" id="GO:0038023">
    <property type="term" value="F:signaling receptor activity"/>
    <property type="evidence" value="ECO:0007669"/>
    <property type="project" value="TreeGrafter"/>
</dbReference>
<dbReference type="GO" id="GO:0009897">
    <property type="term" value="C:external side of plasma membrane"/>
    <property type="evidence" value="ECO:0007669"/>
    <property type="project" value="TreeGrafter"/>
</dbReference>
<dbReference type="PANTHER" id="PTHR10517">
    <property type="entry name" value="FOLATE RECEPTOR"/>
    <property type="match status" value="1"/>
</dbReference>
<keyword evidence="5" id="KW-1185">Reference proteome</keyword>
<gene>
    <name evidence="4" type="ORF">PACLA_8A059203</name>
</gene>